<evidence type="ECO:0000259" key="2">
    <source>
        <dbReference type="PROSITE" id="PS50075"/>
    </source>
</evidence>
<organism evidence="3 4">
    <name type="scientific">Cognatishimia coralii</name>
    <dbReference type="NCBI Taxonomy" id="3083254"/>
    <lineage>
        <taxon>Bacteria</taxon>
        <taxon>Pseudomonadati</taxon>
        <taxon>Pseudomonadota</taxon>
        <taxon>Alphaproteobacteria</taxon>
        <taxon>Rhodobacterales</taxon>
        <taxon>Paracoccaceae</taxon>
        <taxon>Cognatishimia</taxon>
    </lineage>
</organism>
<dbReference type="InterPro" id="IPR045851">
    <property type="entry name" value="AMP-bd_C_sf"/>
</dbReference>
<gene>
    <name evidence="3" type="ORF">WG622_06020</name>
</gene>
<dbReference type="RefSeq" id="WP_339402768.1">
    <property type="nucleotide sequence ID" value="NZ_JBBGAZ010000002.1"/>
</dbReference>
<dbReference type="InterPro" id="IPR000873">
    <property type="entry name" value="AMP-dep_synth/lig_dom"/>
</dbReference>
<name>A0ABU8QED0_9RHOB</name>
<dbReference type="PANTHER" id="PTHR45527:SF1">
    <property type="entry name" value="FATTY ACID SYNTHASE"/>
    <property type="match status" value="1"/>
</dbReference>
<reference evidence="3 4" key="1">
    <citation type="submission" date="2024-03" db="EMBL/GenBank/DDBJ databases">
        <title>Cognatishimia coralii sp. nov., a marine bacterium isolated from coral surrounding seawater.</title>
        <authorList>
            <person name="Liu X."/>
            <person name="Liu S."/>
            <person name="Sun H."/>
            <person name="Zhang Y."/>
        </authorList>
    </citation>
    <scope>NUCLEOTIDE SEQUENCE [LARGE SCALE GENOMIC DNA]</scope>
    <source>
        <strain evidence="3 4">D5M38</strain>
    </source>
</reference>
<dbReference type="InterPro" id="IPR036736">
    <property type="entry name" value="ACP-like_sf"/>
</dbReference>
<evidence type="ECO:0000313" key="3">
    <source>
        <dbReference type="EMBL" id="MEJ5217788.1"/>
    </source>
</evidence>
<evidence type="ECO:0000313" key="4">
    <source>
        <dbReference type="Proteomes" id="UP001368270"/>
    </source>
</evidence>
<dbReference type="Gene3D" id="3.30.300.30">
    <property type="match status" value="1"/>
</dbReference>
<accession>A0ABU8QED0</accession>
<dbReference type="InterPro" id="IPR042099">
    <property type="entry name" value="ANL_N_sf"/>
</dbReference>
<dbReference type="PROSITE" id="PS00455">
    <property type="entry name" value="AMP_BINDING"/>
    <property type="match status" value="1"/>
</dbReference>
<dbReference type="InterPro" id="IPR009081">
    <property type="entry name" value="PP-bd_ACP"/>
</dbReference>
<dbReference type="SUPFAM" id="SSF47336">
    <property type="entry name" value="ACP-like"/>
    <property type="match status" value="1"/>
</dbReference>
<dbReference type="InterPro" id="IPR020845">
    <property type="entry name" value="AMP-binding_CS"/>
</dbReference>
<dbReference type="Gene3D" id="3.40.50.12780">
    <property type="entry name" value="N-terminal domain of ligase-like"/>
    <property type="match status" value="1"/>
</dbReference>
<protein>
    <submittedName>
        <fullName evidence="3">Non-ribosomal peptide synthetase</fullName>
    </submittedName>
</protein>
<dbReference type="EMBL" id="JBBGAZ010000002">
    <property type="protein sequence ID" value="MEJ5217788.1"/>
    <property type="molecule type" value="Genomic_DNA"/>
</dbReference>
<keyword evidence="4" id="KW-1185">Reference proteome</keyword>
<proteinExistence type="predicted"/>
<feature type="region of interest" description="Disordered" evidence="1">
    <location>
        <begin position="712"/>
        <end position="738"/>
    </location>
</feature>
<dbReference type="PROSITE" id="PS50075">
    <property type="entry name" value="CARRIER"/>
    <property type="match status" value="1"/>
</dbReference>
<dbReference type="Proteomes" id="UP001368270">
    <property type="component" value="Unassembled WGS sequence"/>
</dbReference>
<comment type="caution">
    <text evidence="3">The sequence shown here is derived from an EMBL/GenBank/DDBJ whole genome shotgun (WGS) entry which is preliminary data.</text>
</comment>
<evidence type="ECO:0000256" key="1">
    <source>
        <dbReference type="SAM" id="MobiDB-lite"/>
    </source>
</evidence>
<dbReference type="Pfam" id="PF00501">
    <property type="entry name" value="AMP-binding"/>
    <property type="match status" value="1"/>
</dbReference>
<dbReference type="PANTHER" id="PTHR45527">
    <property type="entry name" value="NONRIBOSOMAL PEPTIDE SYNTHETASE"/>
    <property type="match status" value="1"/>
</dbReference>
<dbReference type="Gene3D" id="1.10.1200.10">
    <property type="entry name" value="ACP-like"/>
    <property type="match status" value="1"/>
</dbReference>
<sequence length="863" mass="93881">MSEHQSIGVGGAARLSALLGKSFERHARRPALSAGDVCLSYADLWQHAASIAQTLQGSVKPVALIGTRSWQDYAAVLAIFLSGRTYVPLNANESLSNLESFLRLSGTSTVLCSREIPLFASLQRAGFNAVLLEQTSTPTTVPPPATSPYAYIVATSGSSGPPKAVPISHRNLLAYLNAATNALDISPADRVSQIFDLCFDLSLHDVLVSWLCGAHLCVAQQQDGMDLKSFATRHRLTVWFSTPSHARKALLRSETTGPLDHLRLSMFCGEPLTWGLAAKWAQQANGQLENWYGPSEATIACTRYVLQPSPNKTSGMVPIGTSFGSLRHAISNTGELYLGGPQVFDGYLGLRRRGRTLFATGDIVSRDPSGLLRFKRRKGTQIKLNGRFVDPRDIEAQIASASGLEVAVLPWPHGSLVPESLVAAVAQDGPLSGGKVDLLRKAVPQESSLRVVPVSELPLTAAGKRDDRALAQLVNQALQRQTRRPVKRIDRLIALAQEANPSLAATDLDSARNLMEAGLDSLAFTSFVARLEAAFKINLSQSDVAQLSQMTLRQILLFLRKLMAKDRVDAVEPPPTLNFGQRRPPHYRALRAVDFLEKFPAFLEQAGPRLLPFIGSSGFMRALDCDTIDQTLNEAGIDVRSANIGMAMLSNAGICEFCAHVASLARQLGIGLPLAVLEMELLQLSVLPPAGDIEVLSAFKAGHYQGFASKRSDPDTGWDTSLSGSLREHQGPWRPRDAPAVWESKRHAEIRDIYSGNVPLDPNAVKIWFEAIKHLLSVSPHVAVVLHPLDGYTSGLLEGRGHLATLTERLKKTPNVVVIRDDQFSLKTRQFRNFSHLNARAGRQSFSTQLAQHLASLLEQGRS</sequence>
<dbReference type="SUPFAM" id="SSF56801">
    <property type="entry name" value="Acetyl-CoA synthetase-like"/>
    <property type="match status" value="1"/>
</dbReference>
<feature type="domain" description="Carrier" evidence="2">
    <location>
        <begin position="486"/>
        <end position="563"/>
    </location>
</feature>
<feature type="compositionally biased region" description="Basic and acidic residues" evidence="1">
    <location>
        <begin position="726"/>
        <end position="738"/>
    </location>
</feature>
<dbReference type="Pfam" id="PF00550">
    <property type="entry name" value="PP-binding"/>
    <property type="match status" value="1"/>
</dbReference>